<evidence type="ECO:0000256" key="5">
    <source>
        <dbReference type="ARBA" id="ARBA00022786"/>
    </source>
</evidence>
<dbReference type="GO" id="GO:0016579">
    <property type="term" value="P:protein deubiquitination"/>
    <property type="evidence" value="ECO:0007669"/>
    <property type="project" value="InterPro"/>
</dbReference>
<feature type="compositionally biased region" description="Basic and acidic residues" evidence="9">
    <location>
        <begin position="670"/>
        <end position="687"/>
    </location>
</feature>
<dbReference type="GO" id="GO:0042981">
    <property type="term" value="P:regulation of apoptotic process"/>
    <property type="evidence" value="ECO:0007669"/>
    <property type="project" value="TreeGrafter"/>
</dbReference>
<evidence type="ECO:0000259" key="10">
    <source>
        <dbReference type="PROSITE" id="PS50235"/>
    </source>
</evidence>
<keyword evidence="4 8" id="KW-0645">Protease</keyword>
<feature type="compositionally biased region" description="Low complexity" evidence="9">
    <location>
        <begin position="564"/>
        <end position="579"/>
    </location>
</feature>
<dbReference type="Pfam" id="PF00443">
    <property type="entry name" value="UCH"/>
    <property type="match status" value="1"/>
</dbReference>
<dbReference type="InterPro" id="IPR001394">
    <property type="entry name" value="Peptidase_C19_UCH"/>
</dbReference>
<feature type="region of interest" description="Disordered" evidence="9">
    <location>
        <begin position="658"/>
        <end position="716"/>
    </location>
</feature>
<dbReference type="GO" id="GO:0005730">
    <property type="term" value="C:nucleolus"/>
    <property type="evidence" value="ECO:0007669"/>
    <property type="project" value="UniProtKB-SubCell"/>
</dbReference>
<dbReference type="GO" id="GO:0004843">
    <property type="term" value="F:cysteine-type deubiquitinase activity"/>
    <property type="evidence" value="ECO:0007669"/>
    <property type="project" value="UniProtKB-UniRule"/>
</dbReference>
<dbReference type="InterPro" id="IPR038765">
    <property type="entry name" value="Papain-like_cys_pep_sf"/>
</dbReference>
<evidence type="ECO:0000313" key="11">
    <source>
        <dbReference type="EnsemblMetazoa" id="XP_019768454.1"/>
    </source>
</evidence>
<proteinExistence type="inferred from homology"/>
<feature type="compositionally biased region" description="Polar residues" evidence="9">
    <location>
        <begin position="475"/>
        <end position="489"/>
    </location>
</feature>
<dbReference type="PANTHER" id="PTHR24006">
    <property type="entry name" value="UBIQUITIN CARBOXYL-TERMINAL HYDROLASE"/>
    <property type="match status" value="1"/>
</dbReference>
<feature type="compositionally biased region" description="Low complexity" evidence="9">
    <location>
        <begin position="532"/>
        <end position="544"/>
    </location>
</feature>
<keyword evidence="5 8" id="KW-0833">Ubl conjugation pathway</keyword>
<dbReference type="AlphaFoldDB" id="A0AAR5Q5C2"/>
<dbReference type="EnsemblMetazoa" id="XM_019912895.1">
    <property type="protein sequence ID" value="XP_019768454.1"/>
    <property type="gene ID" value="LOC109543274"/>
</dbReference>
<dbReference type="SUPFAM" id="SSF54001">
    <property type="entry name" value="Cysteine proteinases"/>
    <property type="match status" value="1"/>
</dbReference>
<evidence type="ECO:0000256" key="2">
    <source>
        <dbReference type="ARBA" id="ARBA00004604"/>
    </source>
</evidence>
<evidence type="ECO:0000256" key="1">
    <source>
        <dbReference type="ARBA" id="ARBA00000707"/>
    </source>
</evidence>
<reference evidence="11" key="2">
    <citation type="submission" date="2024-08" db="UniProtKB">
        <authorList>
            <consortium name="EnsemblMetazoa"/>
        </authorList>
    </citation>
    <scope>IDENTIFICATION</scope>
</reference>
<dbReference type="CTD" id="38648"/>
<evidence type="ECO:0000256" key="8">
    <source>
        <dbReference type="RuleBase" id="RU366025"/>
    </source>
</evidence>
<dbReference type="PANTHER" id="PTHR24006:SF758">
    <property type="entry name" value="UBIQUITIN CARBOXYL-TERMINAL HYDROLASE 36"/>
    <property type="match status" value="1"/>
</dbReference>
<feature type="region of interest" description="Disordered" evidence="9">
    <location>
        <begin position="470"/>
        <end position="493"/>
    </location>
</feature>
<dbReference type="GO" id="GO:0005829">
    <property type="term" value="C:cytosol"/>
    <property type="evidence" value="ECO:0007669"/>
    <property type="project" value="TreeGrafter"/>
</dbReference>
<comment type="subcellular location">
    <subcellularLocation>
        <location evidence="2">Nucleus</location>
        <location evidence="2">Nucleolus</location>
    </subcellularLocation>
</comment>
<feature type="region of interest" description="Disordered" evidence="9">
    <location>
        <begin position="519"/>
        <end position="604"/>
    </location>
</feature>
<feature type="compositionally biased region" description="Polar residues" evidence="9">
    <location>
        <begin position="701"/>
        <end position="713"/>
    </location>
</feature>
<dbReference type="GeneID" id="109543274"/>
<keyword evidence="12" id="KW-1185">Reference proteome</keyword>
<dbReference type="PROSITE" id="PS00972">
    <property type="entry name" value="USP_1"/>
    <property type="match status" value="1"/>
</dbReference>
<dbReference type="PROSITE" id="PS50235">
    <property type="entry name" value="USP_3"/>
    <property type="match status" value="1"/>
</dbReference>
<protein>
    <recommendedName>
        <fullName evidence="8">Ubiquitin carboxyl-terminal hydrolase</fullName>
        <ecNumber evidence="8">3.4.19.12</ecNumber>
    </recommendedName>
</protein>
<name>A0AAR5Q5C2_DENPD</name>
<sequence length="769" mass="86546">MELFSTRLFRSAVESSLKREEHRMDSATDKKLLLRPIEFGPSVTLDRSHLNNLKEKYIVFKSHLKLTPSDGNNKKRVDPFETTEPIQIGVNKPVTAVAGPTTTVDTTTTEPVTVVKEEPRELFPMDQVILGWKKLANDWLTGCGLTNMGNSCYLNSTLQALFHVPSMVNWLIFDREGSSLHGLPDCACLICAMRKTLLDSQSQIVHSIRPHLIYSRLSKLSRSLVPGRQEDAHEFLRCLLEGMEKSFLERFKDNATFDCKLKETTPLNQIFGGYLRTSVRCLGCGNVSTTFQHFQDLLLDIRKAQSVDDAMDLYFTREKLDEESYHCGACHKKVQATKQFQLERPPNVLCIQLKRFSMCNNKLIKHVRFQKTLDMTKFVRQPLRTSLKYRLVSLITHLGSTLSCGHYTAIGQSPSGHYYCFDDHNVKPISIQNVLDTNPYILLYELEAPPLIEKPIQQTIKSKASSTVTASVSSNTKVPNGTAIRQSNGPKKLTQMVFKSAPSMPLLMGFTSDEVYGPELPPVANGKRKLTSSTSSGRSDQSSSGEEEIAKKEADSSTGAMEISGDVSPSSVLSTSVSSLDKNGTSKRLVPYETSSSEEEQYEANRVHTKATLVGEWQVTSTTDIRPQNGQWVKKRSAENSKHNVVSELFKMSTSGYSAPVSTWGGNRSQLDKEVQQERREDRKRSADSSIDQGRAKHAKVSSSFNKGKTNPGYNPIQECHNMKNWSNSSGSSGYNHYHHNSKPYYHNRHKRNFHQGNRGSFHKSYRYR</sequence>
<dbReference type="InterPro" id="IPR050164">
    <property type="entry name" value="Peptidase_C19"/>
</dbReference>
<keyword evidence="6 8" id="KW-0378">Hydrolase</keyword>
<organism evidence="11 12">
    <name type="scientific">Dendroctonus ponderosae</name>
    <name type="common">Mountain pine beetle</name>
    <dbReference type="NCBI Taxonomy" id="77166"/>
    <lineage>
        <taxon>Eukaryota</taxon>
        <taxon>Metazoa</taxon>
        <taxon>Ecdysozoa</taxon>
        <taxon>Arthropoda</taxon>
        <taxon>Hexapoda</taxon>
        <taxon>Insecta</taxon>
        <taxon>Pterygota</taxon>
        <taxon>Neoptera</taxon>
        <taxon>Endopterygota</taxon>
        <taxon>Coleoptera</taxon>
        <taxon>Polyphaga</taxon>
        <taxon>Cucujiformia</taxon>
        <taxon>Curculionidae</taxon>
        <taxon>Scolytinae</taxon>
        <taxon>Dendroctonus</taxon>
    </lineage>
</organism>
<comment type="similarity">
    <text evidence="3 8">Belongs to the peptidase C19 family.</text>
</comment>
<feature type="region of interest" description="Disordered" evidence="9">
    <location>
        <begin position="730"/>
        <end position="769"/>
    </location>
</feature>
<dbReference type="Proteomes" id="UP000019118">
    <property type="component" value="Unassembled WGS sequence"/>
</dbReference>
<dbReference type="InterPro" id="IPR018200">
    <property type="entry name" value="USP_CS"/>
</dbReference>
<keyword evidence="7 8" id="KW-0788">Thiol protease</keyword>
<dbReference type="EC" id="3.4.19.12" evidence="8"/>
<dbReference type="GO" id="GO:0006508">
    <property type="term" value="P:proteolysis"/>
    <property type="evidence" value="ECO:0007669"/>
    <property type="project" value="UniProtKB-KW"/>
</dbReference>
<feature type="compositionally biased region" description="Basic residues" evidence="9">
    <location>
        <begin position="737"/>
        <end position="754"/>
    </location>
</feature>
<evidence type="ECO:0000256" key="9">
    <source>
        <dbReference type="SAM" id="MobiDB-lite"/>
    </source>
</evidence>
<dbReference type="Gene3D" id="3.90.70.10">
    <property type="entry name" value="Cysteine proteinases"/>
    <property type="match status" value="1"/>
</dbReference>
<evidence type="ECO:0000256" key="3">
    <source>
        <dbReference type="ARBA" id="ARBA00009085"/>
    </source>
</evidence>
<evidence type="ECO:0000313" key="12">
    <source>
        <dbReference type="Proteomes" id="UP000019118"/>
    </source>
</evidence>
<dbReference type="KEGG" id="dpa:109543274"/>
<comment type="catalytic activity">
    <reaction evidence="1 8">
        <text>Thiol-dependent hydrolysis of ester, thioester, amide, peptide and isopeptide bonds formed by the C-terminal Gly of ubiquitin (a 76-residue protein attached to proteins as an intracellular targeting signal).</text>
        <dbReference type="EC" id="3.4.19.12"/>
    </reaction>
</comment>
<feature type="domain" description="USP" evidence="10">
    <location>
        <begin position="143"/>
        <end position="447"/>
    </location>
</feature>
<accession>A0AAR5Q5C2</accession>
<evidence type="ECO:0000256" key="6">
    <source>
        <dbReference type="ARBA" id="ARBA00022801"/>
    </source>
</evidence>
<dbReference type="PROSITE" id="PS00973">
    <property type="entry name" value="USP_2"/>
    <property type="match status" value="1"/>
</dbReference>
<evidence type="ECO:0000256" key="4">
    <source>
        <dbReference type="ARBA" id="ARBA00022670"/>
    </source>
</evidence>
<dbReference type="InterPro" id="IPR028889">
    <property type="entry name" value="USP"/>
</dbReference>
<feature type="compositionally biased region" description="Polar residues" evidence="9">
    <location>
        <begin position="658"/>
        <end position="669"/>
    </location>
</feature>
<evidence type="ECO:0000256" key="7">
    <source>
        <dbReference type="ARBA" id="ARBA00022807"/>
    </source>
</evidence>
<reference evidence="12" key="1">
    <citation type="journal article" date="2013" name="Genome Biol.">
        <title>Draft genome of the mountain pine beetle, Dendroctonus ponderosae Hopkins, a major forest pest.</title>
        <authorList>
            <person name="Keeling C.I."/>
            <person name="Yuen M.M."/>
            <person name="Liao N.Y."/>
            <person name="Docking T.R."/>
            <person name="Chan S.K."/>
            <person name="Taylor G.A."/>
            <person name="Palmquist D.L."/>
            <person name="Jackman S.D."/>
            <person name="Nguyen A."/>
            <person name="Li M."/>
            <person name="Henderson H."/>
            <person name="Janes J.K."/>
            <person name="Zhao Y."/>
            <person name="Pandoh P."/>
            <person name="Moore R."/>
            <person name="Sperling F.A."/>
            <person name="Huber D.P."/>
            <person name="Birol I."/>
            <person name="Jones S.J."/>
            <person name="Bohlmann J."/>
        </authorList>
    </citation>
    <scope>NUCLEOTIDE SEQUENCE</scope>
</reference>